<evidence type="ECO:0000256" key="18">
    <source>
        <dbReference type="ARBA" id="ARBA00023170"/>
    </source>
</evidence>
<dbReference type="InterPro" id="IPR032675">
    <property type="entry name" value="LRR_dom_sf"/>
</dbReference>
<evidence type="ECO:0000256" key="19">
    <source>
        <dbReference type="ARBA" id="ARBA00023180"/>
    </source>
</evidence>
<evidence type="ECO:0000256" key="3">
    <source>
        <dbReference type="ARBA" id="ARBA00008684"/>
    </source>
</evidence>
<evidence type="ECO:0000256" key="23">
    <source>
        <dbReference type="ARBA" id="ARBA00056628"/>
    </source>
</evidence>
<dbReference type="InterPro" id="IPR003591">
    <property type="entry name" value="Leu-rich_rpt_typical-subtyp"/>
</dbReference>
<dbReference type="InterPro" id="IPR008271">
    <property type="entry name" value="Ser/Thr_kinase_AS"/>
</dbReference>
<evidence type="ECO:0000256" key="8">
    <source>
        <dbReference type="ARBA" id="ARBA00022614"/>
    </source>
</evidence>
<dbReference type="EMBL" id="CM029039">
    <property type="protein sequence ID" value="KAG2641628.1"/>
    <property type="molecule type" value="Genomic_DNA"/>
</dbReference>
<evidence type="ECO:0000256" key="5">
    <source>
        <dbReference type="ARBA" id="ARBA00022475"/>
    </source>
</evidence>
<dbReference type="GO" id="GO:0005524">
    <property type="term" value="F:ATP binding"/>
    <property type="evidence" value="ECO:0007669"/>
    <property type="project" value="UniProtKB-UniRule"/>
</dbReference>
<evidence type="ECO:0000256" key="6">
    <source>
        <dbReference type="ARBA" id="ARBA00022527"/>
    </source>
</evidence>
<keyword evidence="19" id="KW-0325">Glycoprotein</keyword>
<comment type="catalytic activity">
    <reaction evidence="20">
        <text>L-threonyl-[protein] + ATP = O-phospho-L-threonyl-[protein] + ADP + H(+)</text>
        <dbReference type="Rhea" id="RHEA:46608"/>
        <dbReference type="Rhea" id="RHEA-COMP:11060"/>
        <dbReference type="Rhea" id="RHEA-COMP:11605"/>
        <dbReference type="ChEBI" id="CHEBI:15378"/>
        <dbReference type="ChEBI" id="CHEBI:30013"/>
        <dbReference type="ChEBI" id="CHEBI:30616"/>
        <dbReference type="ChEBI" id="CHEBI:61977"/>
        <dbReference type="ChEBI" id="CHEBI:456216"/>
        <dbReference type="EC" id="2.7.11.1"/>
    </reaction>
</comment>
<evidence type="ECO:0000256" key="1">
    <source>
        <dbReference type="ARBA" id="ARBA00004251"/>
    </source>
</evidence>
<evidence type="ECO:0000256" key="24">
    <source>
        <dbReference type="ARBA" id="ARBA00072040"/>
    </source>
</evidence>
<evidence type="ECO:0000256" key="13">
    <source>
        <dbReference type="ARBA" id="ARBA00022741"/>
    </source>
</evidence>
<dbReference type="InterPro" id="IPR011009">
    <property type="entry name" value="Kinase-like_dom_sf"/>
</dbReference>
<dbReference type="FunFam" id="3.80.10.10:FF:000095">
    <property type="entry name" value="LRR receptor-like serine/threonine-protein kinase GSO1"/>
    <property type="match status" value="1"/>
</dbReference>
<dbReference type="GO" id="GO:0033612">
    <property type="term" value="F:receptor serine/threonine kinase binding"/>
    <property type="evidence" value="ECO:0007669"/>
    <property type="project" value="TreeGrafter"/>
</dbReference>
<feature type="binding site" evidence="25">
    <location>
        <position position="671"/>
    </location>
    <ligand>
        <name>ATP</name>
        <dbReference type="ChEBI" id="CHEBI:30616"/>
    </ligand>
</feature>
<feature type="signal peptide" evidence="27">
    <location>
        <begin position="1"/>
        <end position="22"/>
    </location>
</feature>
<feature type="domain" description="Protein kinase" evidence="28">
    <location>
        <begin position="640"/>
        <end position="944"/>
    </location>
</feature>
<keyword evidence="5" id="KW-1003">Cell membrane</keyword>
<keyword evidence="18" id="KW-0675">Receptor</keyword>
<keyword evidence="13 25" id="KW-0547">Nucleotide-binding</keyword>
<keyword evidence="7" id="KW-0597">Phosphoprotein</keyword>
<dbReference type="InterPro" id="IPR000719">
    <property type="entry name" value="Prot_kinase_dom"/>
</dbReference>
<dbReference type="Pfam" id="PF08263">
    <property type="entry name" value="LRRNT_2"/>
    <property type="match status" value="1"/>
</dbReference>
<dbReference type="SMART" id="SM00220">
    <property type="entry name" value="S_TKc"/>
    <property type="match status" value="1"/>
</dbReference>
<dbReference type="SUPFAM" id="SSF52047">
    <property type="entry name" value="RNI-like"/>
    <property type="match status" value="2"/>
</dbReference>
<evidence type="ECO:0000256" key="27">
    <source>
        <dbReference type="SAM" id="SignalP"/>
    </source>
</evidence>
<evidence type="ECO:0000256" key="2">
    <source>
        <dbReference type="ARBA" id="ARBA00004389"/>
    </source>
</evidence>
<dbReference type="Gene3D" id="3.80.10.10">
    <property type="entry name" value="Ribonuclease Inhibitor"/>
    <property type="match status" value="3"/>
</dbReference>
<evidence type="ECO:0000256" key="4">
    <source>
        <dbReference type="ARBA" id="ARBA00012513"/>
    </source>
</evidence>
<dbReference type="InterPro" id="IPR001245">
    <property type="entry name" value="Ser-Thr/Tyr_kinase_cat_dom"/>
</dbReference>
<name>A0A8T0W2H3_PANVG</name>
<keyword evidence="10 26" id="KW-0812">Transmembrane</keyword>
<dbReference type="Pfam" id="PF13855">
    <property type="entry name" value="LRR_8"/>
    <property type="match status" value="1"/>
</dbReference>
<evidence type="ECO:0000256" key="26">
    <source>
        <dbReference type="SAM" id="Phobius"/>
    </source>
</evidence>
<evidence type="ECO:0000256" key="10">
    <source>
        <dbReference type="ARBA" id="ARBA00022692"/>
    </source>
</evidence>
<dbReference type="PANTHER" id="PTHR48056">
    <property type="entry name" value="LRR RECEPTOR-LIKE SERINE/THREONINE-PROTEIN KINASE-RELATED"/>
    <property type="match status" value="1"/>
</dbReference>
<dbReference type="PROSITE" id="PS51450">
    <property type="entry name" value="LRR"/>
    <property type="match status" value="1"/>
</dbReference>
<keyword evidence="12" id="KW-0677">Repeat</keyword>
<proteinExistence type="inferred from homology"/>
<dbReference type="FunFam" id="3.30.200.20:FF:000432">
    <property type="entry name" value="LRR receptor-like serine/threonine-protein kinase EFR"/>
    <property type="match status" value="1"/>
</dbReference>
<dbReference type="InterPro" id="IPR017441">
    <property type="entry name" value="Protein_kinase_ATP_BS"/>
</dbReference>
<evidence type="ECO:0000256" key="9">
    <source>
        <dbReference type="ARBA" id="ARBA00022679"/>
    </source>
</evidence>
<evidence type="ECO:0000313" key="30">
    <source>
        <dbReference type="Proteomes" id="UP000823388"/>
    </source>
</evidence>
<dbReference type="GO" id="GO:0004674">
    <property type="term" value="F:protein serine/threonine kinase activity"/>
    <property type="evidence" value="ECO:0007669"/>
    <property type="project" value="UniProtKB-KW"/>
</dbReference>
<keyword evidence="8" id="KW-0433">Leucine-rich repeat</keyword>
<dbReference type="AlphaFoldDB" id="A0A8T0W2H3"/>
<comment type="catalytic activity">
    <reaction evidence="21">
        <text>L-seryl-[protein] + ATP = O-phospho-L-seryl-[protein] + ADP + H(+)</text>
        <dbReference type="Rhea" id="RHEA:17989"/>
        <dbReference type="Rhea" id="RHEA-COMP:9863"/>
        <dbReference type="Rhea" id="RHEA-COMP:11604"/>
        <dbReference type="ChEBI" id="CHEBI:15378"/>
        <dbReference type="ChEBI" id="CHEBI:29999"/>
        <dbReference type="ChEBI" id="CHEBI:30616"/>
        <dbReference type="ChEBI" id="CHEBI:83421"/>
        <dbReference type="ChEBI" id="CHEBI:456216"/>
        <dbReference type="EC" id="2.7.11.1"/>
    </reaction>
</comment>
<comment type="caution">
    <text evidence="29">The sequence shown here is derived from an EMBL/GenBank/DDBJ whole genome shotgun (WGS) entry which is preliminary data.</text>
</comment>
<keyword evidence="17 26" id="KW-0472">Membrane</keyword>
<evidence type="ECO:0000256" key="16">
    <source>
        <dbReference type="ARBA" id="ARBA00022989"/>
    </source>
</evidence>
<organism evidence="29 30">
    <name type="scientific">Panicum virgatum</name>
    <name type="common">Blackwell switchgrass</name>
    <dbReference type="NCBI Taxonomy" id="38727"/>
    <lineage>
        <taxon>Eukaryota</taxon>
        <taxon>Viridiplantae</taxon>
        <taxon>Streptophyta</taxon>
        <taxon>Embryophyta</taxon>
        <taxon>Tracheophyta</taxon>
        <taxon>Spermatophyta</taxon>
        <taxon>Magnoliopsida</taxon>
        <taxon>Liliopsida</taxon>
        <taxon>Poales</taxon>
        <taxon>Poaceae</taxon>
        <taxon>PACMAD clade</taxon>
        <taxon>Panicoideae</taxon>
        <taxon>Panicodae</taxon>
        <taxon>Paniceae</taxon>
        <taxon>Panicinae</taxon>
        <taxon>Panicum</taxon>
        <taxon>Panicum sect. Hiantes</taxon>
    </lineage>
</organism>
<evidence type="ECO:0000256" key="12">
    <source>
        <dbReference type="ARBA" id="ARBA00022737"/>
    </source>
</evidence>
<evidence type="ECO:0000256" key="14">
    <source>
        <dbReference type="ARBA" id="ARBA00022777"/>
    </source>
</evidence>
<dbReference type="Pfam" id="PF07714">
    <property type="entry name" value="PK_Tyr_Ser-Thr"/>
    <property type="match status" value="1"/>
</dbReference>
<dbReference type="EC" id="2.7.11.1" evidence="4"/>
<reference evidence="29" key="1">
    <citation type="submission" date="2020-05" db="EMBL/GenBank/DDBJ databases">
        <title>WGS assembly of Panicum virgatum.</title>
        <authorList>
            <person name="Lovell J.T."/>
            <person name="Jenkins J."/>
            <person name="Shu S."/>
            <person name="Juenger T.E."/>
            <person name="Schmutz J."/>
        </authorList>
    </citation>
    <scope>NUCLEOTIDE SEQUENCE</scope>
    <source>
        <strain evidence="29">AP13</strain>
    </source>
</reference>
<evidence type="ECO:0000256" key="25">
    <source>
        <dbReference type="PROSITE-ProRule" id="PRU10141"/>
    </source>
</evidence>
<dbReference type="PROSITE" id="PS00107">
    <property type="entry name" value="PROTEIN_KINASE_ATP"/>
    <property type="match status" value="1"/>
</dbReference>
<keyword evidence="14" id="KW-0418">Kinase</keyword>
<dbReference type="FunFam" id="3.80.10.10:FF:000416">
    <property type="entry name" value="Probable leucine-rich repeat receptor-like protein kinase At5g63930"/>
    <property type="match status" value="1"/>
</dbReference>
<evidence type="ECO:0000313" key="29">
    <source>
        <dbReference type="EMBL" id="KAG2641628.1"/>
    </source>
</evidence>
<dbReference type="Gene3D" id="1.10.510.10">
    <property type="entry name" value="Transferase(Phosphotransferase) domain 1"/>
    <property type="match status" value="1"/>
</dbReference>
<dbReference type="InterPro" id="IPR013210">
    <property type="entry name" value="LRR_N_plant-typ"/>
</dbReference>
<dbReference type="Gene3D" id="3.30.200.20">
    <property type="entry name" value="Phosphorylase Kinase, domain 1"/>
    <property type="match status" value="1"/>
</dbReference>
<evidence type="ECO:0000256" key="22">
    <source>
        <dbReference type="ARBA" id="ARBA00054320"/>
    </source>
</evidence>
<dbReference type="FunFam" id="3.80.10.10:FF:000129">
    <property type="entry name" value="Leucine-rich repeat receptor-like kinase"/>
    <property type="match status" value="1"/>
</dbReference>
<dbReference type="InterPro" id="IPR050647">
    <property type="entry name" value="Plant_LRR-RLKs"/>
</dbReference>
<dbReference type="GO" id="GO:0005789">
    <property type="term" value="C:endoplasmic reticulum membrane"/>
    <property type="evidence" value="ECO:0007669"/>
    <property type="project" value="UniProtKB-SubCell"/>
</dbReference>
<keyword evidence="11 27" id="KW-0732">Signal</keyword>
<keyword evidence="16 26" id="KW-1133">Transmembrane helix</keyword>
<dbReference type="FunFam" id="1.10.510.10:FF:000358">
    <property type="entry name" value="Putative leucine-rich repeat receptor-like serine/threonine-protein kinase"/>
    <property type="match status" value="1"/>
</dbReference>
<dbReference type="InterPro" id="IPR001611">
    <property type="entry name" value="Leu-rich_rpt"/>
</dbReference>
<feature type="transmembrane region" description="Helical" evidence="26">
    <location>
        <begin position="582"/>
        <end position="606"/>
    </location>
</feature>
<keyword evidence="9" id="KW-0808">Transferase</keyword>
<keyword evidence="6" id="KW-0723">Serine/threonine-protein kinase</keyword>
<accession>A0A8T0W2H3</accession>
<evidence type="ECO:0000256" key="7">
    <source>
        <dbReference type="ARBA" id="ARBA00022553"/>
    </source>
</evidence>
<evidence type="ECO:0000256" key="20">
    <source>
        <dbReference type="ARBA" id="ARBA00047899"/>
    </source>
</evidence>
<gene>
    <name evidence="29" type="ORF">PVAP13_2KG240700</name>
</gene>
<protein>
    <recommendedName>
        <fullName evidence="24">Receptor kinase-like protein Xa21</fullName>
        <ecNumber evidence="4">2.7.11.1</ecNumber>
    </recommendedName>
</protein>
<dbReference type="PROSITE" id="PS50011">
    <property type="entry name" value="PROTEIN_KINASE_DOM"/>
    <property type="match status" value="1"/>
</dbReference>
<sequence length="954" mass="104012">MVGAGSFLLVPLFLSLVASTNSALSSGIATNIATDHLALLFFKSLIRLDPSQALVSWGNNSIPLCQWRGVTCGSRGSRRGRVTELELENLSLAGAISSSVANLTFLRRLHLPGNNLQGKIPRELAALSNLESIVLFQNMLEGEIPHELGSMHNLKVLNVSYNKLTGSIPTSLGNLANLEILYIAHNDLTGEIPTEIGNLVKLSKFSLSTNQLRGSVPISLGNLSSLTVLILHTNNLTGSIPPLQNLSFLTVLALGTNDLTGCIPSQLGNLTSLVILDLRANYLTGSIPESLGNLNILESLSLPFNNFTGSIPNSIGNLLFLKTLDLDNNELEGPLPPALFNLSYLELFTVQGNNYLNGSFPPDNGNRLPHLEKFLIDYNQFHGPIPTFLCNSSMLQMFEAAQNLLTGTIPSCLGTHLKRLSSLVLAKNQIQATQDADWGFLASLANCSDLQLLDLSYNRLEGNQIYGEIPGSLGACQSLQYLNASHNNLEGTIPLSLEQMKGLLVVDLSHNNLSGNIPEFFAKMRGLSIFNISFNNFKGQVPEDGIFSNASSTTIIANDGLCGGVPQLKLPPCTTHTTKRPYFRLIVAVSVGSTCLFVICLMLIFFHWNKKKKDNHQTSTISEHHVRVSYAELSSATDSFSSGNLIGTGSFGSVFKGKIMIEELQVTVAVKVLNLQQHGASQSFAAECETLRCVRHRNLVKILTVCSSVDLRGIDFKALVFEFLPNGNLERWLHQSVEEDGEYKVLDLVKRLDISIDVASALEYLHQHKPLPIIHCDIKPSNILLNDDMVAHVGDFGLARFYHEDSNDTSEKSSAWARMRGTIGYAAPEYGLGNEVSILGDVYSYGILLLEMFTGRRPTDSKFGDELSLHKYVQMALPERVINIADQQLLSNDGDGQGISNSVKVGDARIVCITSVLQIGIACSNDNPTDRLQIRDALKELQAIRDKFGVSVQG</sequence>
<feature type="chain" id="PRO_5035849575" description="Receptor kinase-like protein Xa21" evidence="27">
    <location>
        <begin position="23"/>
        <end position="954"/>
    </location>
</feature>
<comment type="function">
    <text evidence="22">Receptor kinase that detects X.oryzae pv. oryzae protein Ax21 to promote innate immunity. Following X.oryzae pv. oryzae protein Ax21 detection, undergoes cleavage, releasing the processed protein kinase Xa21 chain.</text>
</comment>
<dbReference type="PROSITE" id="PS00108">
    <property type="entry name" value="PROTEIN_KINASE_ST"/>
    <property type="match status" value="1"/>
</dbReference>
<evidence type="ECO:0000256" key="21">
    <source>
        <dbReference type="ARBA" id="ARBA00048679"/>
    </source>
</evidence>
<dbReference type="GO" id="GO:0005886">
    <property type="term" value="C:plasma membrane"/>
    <property type="evidence" value="ECO:0007669"/>
    <property type="project" value="UniProtKB-SubCell"/>
</dbReference>
<dbReference type="SMART" id="SM00369">
    <property type="entry name" value="LRR_TYP"/>
    <property type="match status" value="7"/>
</dbReference>
<evidence type="ECO:0000256" key="15">
    <source>
        <dbReference type="ARBA" id="ARBA00022840"/>
    </source>
</evidence>
<comment type="function">
    <text evidence="23">The processed protein kinase Xa21 chain released by protein cleavage after X.oryzae pv. oryzae protein Ax21 detection translocates into the nucleus where it can bind and regulate WRKY62, a transcription factor. Confers resistance to the bacterial pathogen X.oryzae pv. oryzae (Xoo).</text>
</comment>
<keyword evidence="15 25" id="KW-0067">ATP-binding</keyword>
<dbReference type="Pfam" id="PF00560">
    <property type="entry name" value="LRR_1"/>
    <property type="match status" value="5"/>
</dbReference>
<dbReference type="SUPFAM" id="SSF56112">
    <property type="entry name" value="Protein kinase-like (PK-like)"/>
    <property type="match status" value="1"/>
</dbReference>
<evidence type="ECO:0000256" key="17">
    <source>
        <dbReference type="ARBA" id="ARBA00023136"/>
    </source>
</evidence>
<dbReference type="FunFam" id="3.80.10.10:FF:000041">
    <property type="entry name" value="LRR receptor-like serine/threonine-protein kinase ERECTA"/>
    <property type="match status" value="1"/>
</dbReference>
<comment type="subcellular location">
    <subcellularLocation>
        <location evidence="1">Cell membrane</location>
        <topology evidence="1">Single-pass type I membrane protein</topology>
    </subcellularLocation>
    <subcellularLocation>
        <location evidence="2">Endoplasmic reticulum membrane</location>
        <topology evidence="2">Single-pass membrane protein</topology>
    </subcellularLocation>
</comment>
<comment type="similarity">
    <text evidence="3">Belongs to the protein kinase superfamily. Ser/Thr protein kinase family.</text>
</comment>
<dbReference type="PANTHER" id="PTHR48056:SF86">
    <property type="entry name" value="PROTEIN KINASE DOMAIN-CONTAINING PROTEIN"/>
    <property type="match status" value="1"/>
</dbReference>
<dbReference type="Proteomes" id="UP000823388">
    <property type="component" value="Chromosome 2K"/>
</dbReference>
<evidence type="ECO:0000256" key="11">
    <source>
        <dbReference type="ARBA" id="ARBA00022729"/>
    </source>
</evidence>
<evidence type="ECO:0000259" key="28">
    <source>
        <dbReference type="PROSITE" id="PS50011"/>
    </source>
</evidence>
<keyword evidence="30" id="KW-1185">Reference proteome</keyword>